<proteinExistence type="predicted"/>
<reference evidence="2" key="2">
    <citation type="submission" date="2020-09" db="EMBL/GenBank/DDBJ databases">
        <authorList>
            <person name="Sun Q."/>
            <person name="Kim S."/>
        </authorList>
    </citation>
    <scope>NUCLEOTIDE SEQUENCE</scope>
    <source>
        <strain evidence="2">KCTC 22169</strain>
    </source>
</reference>
<reference evidence="2" key="1">
    <citation type="journal article" date="2014" name="Int. J. Syst. Evol. Microbiol.">
        <title>Complete genome sequence of Corynebacterium casei LMG S-19264T (=DSM 44701T), isolated from a smear-ripened cheese.</title>
        <authorList>
            <consortium name="US DOE Joint Genome Institute (JGI-PGF)"/>
            <person name="Walter F."/>
            <person name="Albersmeier A."/>
            <person name="Kalinowski J."/>
            <person name="Ruckert C."/>
        </authorList>
    </citation>
    <scope>NUCLEOTIDE SEQUENCE</scope>
    <source>
        <strain evidence="2">KCTC 22169</strain>
    </source>
</reference>
<dbReference type="AlphaFoldDB" id="A0A918KEY8"/>
<sequence>MEKLKIAVSSCLLGEEVRFNGGHKRHRWLTHTLGEYADFVPYCPEVAIGMGIPRNPIRLIQTDSGTRAVDTDDATRDYTDALRDYAESVLPELDDVDGYVLMQGSPSCGMERVKLYNRHGIPEKNASGIYAEVIMQHRPWLPVEESGRLTDANLVENFVQRLYVYREWRTTRPWQSAKTLIDFHARQKYLLMMHDYAAYKRLGQLLADLKDKSRLEAIGHDYLEGLMTALKQVPKRGHRVNVLQHVMGYFKQELSDKEKASIRRSIEQYQAREVPFIVPVAMLKHYAYLHGDRFPYLMNQTFLNPYPEALGLRNPI</sequence>
<organism evidence="2 3">
    <name type="scientific">Saccharospirillum salsuginis</name>
    <dbReference type="NCBI Taxonomy" id="418750"/>
    <lineage>
        <taxon>Bacteria</taxon>
        <taxon>Pseudomonadati</taxon>
        <taxon>Pseudomonadota</taxon>
        <taxon>Gammaproteobacteria</taxon>
        <taxon>Oceanospirillales</taxon>
        <taxon>Saccharospirillaceae</taxon>
        <taxon>Saccharospirillum</taxon>
    </lineage>
</organism>
<dbReference type="Pfam" id="PF04463">
    <property type="entry name" value="2-thiour_desulf"/>
    <property type="match status" value="1"/>
</dbReference>
<accession>A0A918KEY8</accession>
<dbReference type="InterPro" id="IPR013560">
    <property type="entry name" value="DUF1722"/>
</dbReference>
<feature type="domain" description="DUF1722" evidence="1">
    <location>
        <begin position="188"/>
        <end position="307"/>
    </location>
</feature>
<dbReference type="EMBL" id="BMXR01000007">
    <property type="protein sequence ID" value="GGX61058.1"/>
    <property type="molecule type" value="Genomic_DNA"/>
</dbReference>
<gene>
    <name evidence="2" type="ORF">GCM10007392_31350</name>
</gene>
<dbReference type="Proteomes" id="UP000626148">
    <property type="component" value="Unassembled WGS sequence"/>
</dbReference>
<evidence type="ECO:0000313" key="2">
    <source>
        <dbReference type="EMBL" id="GGX61058.1"/>
    </source>
</evidence>
<dbReference type="InterPro" id="IPR017087">
    <property type="entry name" value="UCP037004"/>
</dbReference>
<name>A0A918KEY8_9GAMM</name>
<evidence type="ECO:0000259" key="1">
    <source>
        <dbReference type="Pfam" id="PF08349"/>
    </source>
</evidence>
<dbReference type="InterPro" id="IPR007553">
    <property type="entry name" value="2-thiour_desulf"/>
</dbReference>
<dbReference type="RefSeq" id="WP_189610333.1">
    <property type="nucleotide sequence ID" value="NZ_BMXR01000007.1"/>
</dbReference>
<protein>
    <recommendedName>
        <fullName evidence="1">DUF1722 domain-containing protein</fullName>
    </recommendedName>
</protein>
<dbReference type="PIRSF" id="PIRSF037004">
    <property type="entry name" value="UCP037004"/>
    <property type="match status" value="1"/>
</dbReference>
<dbReference type="PANTHER" id="PTHR30087:SF0">
    <property type="entry name" value="INNER MEMBRANE PROTEIN"/>
    <property type="match status" value="1"/>
</dbReference>
<comment type="caution">
    <text evidence="2">The sequence shown here is derived from an EMBL/GenBank/DDBJ whole genome shotgun (WGS) entry which is preliminary data.</text>
</comment>
<dbReference type="Pfam" id="PF08349">
    <property type="entry name" value="DUF1722"/>
    <property type="match status" value="1"/>
</dbReference>
<keyword evidence="3" id="KW-1185">Reference proteome</keyword>
<evidence type="ECO:0000313" key="3">
    <source>
        <dbReference type="Proteomes" id="UP000626148"/>
    </source>
</evidence>
<dbReference type="PANTHER" id="PTHR30087">
    <property type="entry name" value="INNER MEMBRANE PROTEIN"/>
    <property type="match status" value="1"/>
</dbReference>